<evidence type="ECO:0000313" key="3">
    <source>
        <dbReference type="Proteomes" id="UP000198406"/>
    </source>
</evidence>
<feature type="compositionally biased region" description="Basic and acidic residues" evidence="1">
    <location>
        <begin position="173"/>
        <end position="185"/>
    </location>
</feature>
<dbReference type="EMBL" id="BDSP01000252">
    <property type="protein sequence ID" value="GAX27067.1"/>
    <property type="molecule type" value="Genomic_DNA"/>
</dbReference>
<protein>
    <submittedName>
        <fullName evidence="2">Uncharacterized protein</fullName>
    </submittedName>
</protein>
<evidence type="ECO:0000313" key="2">
    <source>
        <dbReference type="EMBL" id="GAX27067.1"/>
    </source>
</evidence>
<accession>A0A1Z5KLL2</accession>
<dbReference type="Proteomes" id="UP000198406">
    <property type="component" value="Unassembled WGS sequence"/>
</dbReference>
<feature type="compositionally biased region" description="Polar residues" evidence="1">
    <location>
        <begin position="43"/>
        <end position="60"/>
    </location>
</feature>
<gene>
    <name evidence="2" type="ORF">FisN_9Lh392</name>
</gene>
<feature type="region of interest" description="Disordered" evidence="1">
    <location>
        <begin position="161"/>
        <end position="191"/>
    </location>
</feature>
<feature type="compositionally biased region" description="Low complexity" evidence="1">
    <location>
        <begin position="61"/>
        <end position="79"/>
    </location>
</feature>
<comment type="caution">
    <text evidence="2">The sequence shown here is derived from an EMBL/GenBank/DDBJ whole genome shotgun (WGS) entry which is preliminary data.</text>
</comment>
<proteinExistence type="predicted"/>
<feature type="region of interest" description="Disordered" evidence="1">
    <location>
        <begin position="43"/>
        <end position="79"/>
    </location>
</feature>
<name>A0A1Z5KLL2_FISSO</name>
<dbReference type="InParanoid" id="A0A1Z5KLL2"/>
<evidence type="ECO:0000256" key="1">
    <source>
        <dbReference type="SAM" id="MobiDB-lite"/>
    </source>
</evidence>
<organism evidence="2 3">
    <name type="scientific">Fistulifera solaris</name>
    <name type="common">Oleaginous diatom</name>
    <dbReference type="NCBI Taxonomy" id="1519565"/>
    <lineage>
        <taxon>Eukaryota</taxon>
        <taxon>Sar</taxon>
        <taxon>Stramenopiles</taxon>
        <taxon>Ochrophyta</taxon>
        <taxon>Bacillariophyta</taxon>
        <taxon>Bacillariophyceae</taxon>
        <taxon>Bacillariophycidae</taxon>
        <taxon>Naviculales</taxon>
        <taxon>Naviculaceae</taxon>
        <taxon>Fistulifera</taxon>
    </lineage>
</organism>
<keyword evidence="3" id="KW-1185">Reference proteome</keyword>
<sequence length="235" mass="26105">MLIPESPRNGRRRSIKNCTVRSILLHDSEKEELTLECHDIATSSSSTDEPLVSKSISRTNSSTTYQGDSSQSSSSHVTDLSHYSEKLAFPNQHPISVRTSTITRRLSASVRFNESLTNLDCTGDTPMNLFESKDADLLPAGGVHGSSLSLLHTSYSSLPIDDTDGCHSSPVKRQRDPLRRNREISSETLRQQQRQLEETLRHIQESPMAMRETAHSSGKSLVLRFGRKKRNGSAA</sequence>
<reference evidence="2 3" key="1">
    <citation type="journal article" date="2015" name="Plant Cell">
        <title>Oil accumulation by the oleaginous diatom Fistulifera solaris as revealed by the genome and transcriptome.</title>
        <authorList>
            <person name="Tanaka T."/>
            <person name="Maeda Y."/>
            <person name="Veluchamy A."/>
            <person name="Tanaka M."/>
            <person name="Abida H."/>
            <person name="Marechal E."/>
            <person name="Bowler C."/>
            <person name="Muto M."/>
            <person name="Sunaga Y."/>
            <person name="Tanaka M."/>
            <person name="Yoshino T."/>
            <person name="Taniguchi T."/>
            <person name="Fukuda Y."/>
            <person name="Nemoto M."/>
            <person name="Matsumoto M."/>
            <person name="Wong P.S."/>
            <person name="Aburatani S."/>
            <person name="Fujibuchi W."/>
        </authorList>
    </citation>
    <scope>NUCLEOTIDE SEQUENCE [LARGE SCALE GENOMIC DNA]</scope>
    <source>
        <strain evidence="2 3">JPCC DA0580</strain>
    </source>
</reference>
<dbReference type="AlphaFoldDB" id="A0A1Z5KLL2"/>